<dbReference type="InterPro" id="IPR011992">
    <property type="entry name" value="EF-hand-dom_pair"/>
</dbReference>
<evidence type="ECO:0000313" key="2">
    <source>
        <dbReference type="EnsemblMetazoa" id="CapteP97892"/>
    </source>
</evidence>
<dbReference type="AlphaFoldDB" id="R7UC47"/>
<reference evidence="2" key="3">
    <citation type="submission" date="2015-06" db="UniProtKB">
        <authorList>
            <consortium name="EnsemblMetazoa"/>
        </authorList>
    </citation>
    <scope>IDENTIFICATION</scope>
</reference>
<dbReference type="EnsemblMetazoa" id="CapteT97892">
    <property type="protein sequence ID" value="CapteP97892"/>
    <property type="gene ID" value="CapteG97892"/>
</dbReference>
<evidence type="ECO:0000313" key="1">
    <source>
        <dbReference type="EMBL" id="ELU01368.1"/>
    </source>
</evidence>
<reference evidence="1 3" key="2">
    <citation type="journal article" date="2013" name="Nature">
        <title>Insights into bilaterian evolution from three spiralian genomes.</title>
        <authorList>
            <person name="Simakov O."/>
            <person name="Marletaz F."/>
            <person name="Cho S.J."/>
            <person name="Edsinger-Gonzales E."/>
            <person name="Havlak P."/>
            <person name="Hellsten U."/>
            <person name="Kuo D.H."/>
            <person name="Larsson T."/>
            <person name="Lv J."/>
            <person name="Arendt D."/>
            <person name="Savage R."/>
            <person name="Osoegawa K."/>
            <person name="de Jong P."/>
            <person name="Grimwood J."/>
            <person name="Chapman J.A."/>
            <person name="Shapiro H."/>
            <person name="Aerts A."/>
            <person name="Otillar R.P."/>
            <person name="Terry A.Y."/>
            <person name="Boore J.L."/>
            <person name="Grigoriev I.V."/>
            <person name="Lindberg D.R."/>
            <person name="Seaver E.C."/>
            <person name="Weisblat D.A."/>
            <person name="Putnam N.H."/>
            <person name="Rokhsar D.S."/>
        </authorList>
    </citation>
    <scope>NUCLEOTIDE SEQUENCE</scope>
    <source>
        <strain evidence="1 3">I ESC-2004</strain>
    </source>
</reference>
<protein>
    <submittedName>
        <fullName evidence="1 2">Uncharacterized protein</fullName>
    </submittedName>
</protein>
<dbReference type="SUPFAM" id="SSF47473">
    <property type="entry name" value="EF-hand"/>
    <property type="match status" value="1"/>
</dbReference>
<gene>
    <name evidence="1" type="ORF">CAPTEDRAFT_97892</name>
</gene>
<accession>R7UC47</accession>
<dbReference type="Proteomes" id="UP000014760">
    <property type="component" value="Unassembled WGS sequence"/>
</dbReference>
<dbReference type="InterPro" id="IPR002048">
    <property type="entry name" value="EF_hand_dom"/>
</dbReference>
<proteinExistence type="predicted"/>
<name>R7UC47_CAPTE</name>
<reference evidence="3" key="1">
    <citation type="submission" date="2012-12" db="EMBL/GenBank/DDBJ databases">
        <authorList>
            <person name="Hellsten U."/>
            <person name="Grimwood J."/>
            <person name="Chapman J.A."/>
            <person name="Shapiro H."/>
            <person name="Aerts A."/>
            <person name="Otillar R.P."/>
            <person name="Terry A.Y."/>
            <person name="Boore J.L."/>
            <person name="Simakov O."/>
            <person name="Marletaz F."/>
            <person name="Cho S.-J."/>
            <person name="Edsinger-Gonzales E."/>
            <person name="Havlak P."/>
            <person name="Kuo D.-H."/>
            <person name="Larsson T."/>
            <person name="Lv J."/>
            <person name="Arendt D."/>
            <person name="Savage R."/>
            <person name="Osoegawa K."/>
            <person name="de Jong P."/>
            <person name="Lindberg D.R."/>
            <person name="Seaver E.C."/>
            <person name="Weisblat D.A."/>
            <person name="Putnam N.H."/>
            <person name="Grigoriev I.V."/>
            <person name="Rokhsar D.S."/>
        </authorList>
    </citation>
    <scope>NUCLEOTIDE SEQUENCE</scope>
    <source>
        <strain evidence="3">I ESC-2004</strain>
    </source>
</reference>
<dbReference type="EMBL" id="KB305105">
    <property type="protein sequence ID" value="ELU01368.1"/>
    <property type="molecule type" value="Genomic_DNA"/>
</dbReference>
<organism evidence="1">
    <name type="scientific">Capitella teleta</name>
    <name type="common">Polychaete worm</name>
    <dbReference type="NCBI Taxonomy" id="283909"/>
    <lineage>
        <taxon>Eukaryota</taxon>
        <taxon>Metazoa</taxon>
        <taxon>Spiralia</taxon>
        <taxon>Lophotrochozoa</taxon>
        <taxon>Annelida</taxon>
        <taxon>Polychaeta</taxon>
        <taxon>Sedentaria</taxon>
        <taxon>Scolecida</taxon>
        <taxon>Capitellidae</taxon>
        <taxon>Capitella</taxon>
    </lineage>
</organism>
<evidence type="ECO:0000313" key="3">
    <source>
        <dbReference type="Proteomes" id="UP000014760"/>
    </source>
</evidence>
<dbReference type="OrthoDB" id="26064at2759"/>
<sequence length="69" mass="7839">MRLWLIHTALASYTCNDVLLRYITALELHETLNTLGEVLTKEEADNMMMEADANGDGRIDYEGKIHSNL</sequence>
<keyword evidence="3" id="KW-1185">Reference proteome</keyword>
<dbReference type="Gene3D" id="1.10.238.10">
    <property type="entry name" value="EF-hand"/>
    <property type="match status" value="1"/>
</dbReference>
<dbReference type="EMBL" id="AMQN01025619">
    <property type="status" value="NOT_ANNOTATED_CDS"/>
    <property type="molecule type" value="Genomic_DNA"/>
</dbReference>
<dbReference type="GO" id="GO:0005509">
    <property type="term" value="F:calcium ion binding"/>
    <property type="evidence" value="ECO:0007669"/>
    <property type="project" value="InterPro"/>
</dbReference>
<dbReference type="CDD" id="cd00051">
    <property type="entry name" value="EFh"/>
    <property type="match status" value="1"/>
</dbReference>
<dbReference type="HOGENOM" id="CLU_2778312_0_0_1"/>